<dbReference type="RefSeq" id="WP_193801415.1">
    <property type="nucleotide sequence ID" value="NZ_JADEWC010000027.1"/>
</dbReference>
<evidence type="ECO:0000256" key="1">
    <source>
        <dbReference type="SAM" id="MobiDB-lite"/>
    </source>
</evidence>
<reference evidence="2 3" key="1">
    <citation type="submission" date="2020-10" db="EMBL/GenBank/DDBJ databases">
        <authorList>
            <person name="Castelo-Branco R."/>
            <person name="Eusebio N."/>
            <person name="Adriana R."/>
            <person name="Vieira A."/>
            <person name="Brugerolle De Fraissinette N."/>
            <person name="Rezende De Castro R."/>
            <person name="Schneider M.P."/>
            <person name="Vasconcelos V."/>
            <person name="Leao P.N."/>
        </authorList>
    </citation>
    <scope>NUCLEOTIDE SEQUENCE [LARGE SCALE GENOMIC DNA]</scope>
    <source>
        <strain evidence="2 3">LEGE 03274</strain>
    </source>
</reference>
<evidence type="ECO:0000313" key="3">
    <source>
        <dbReference type="Proteomes" id="UP000654604"/>
    </source>
</evidence>
<evidence type="ECO:0000313" key="2">
    <source>
        <dbReference type="EMBL" id="MBE9223263.1"/>
    </source>
</evidence>
<keyword evidence="3" id="KW-1185">Reference proteome</keyword>
<dbReference type="Proteomes" id="UP000654604">
    <property type="component" value="Unassembled WGS sequence"/>
</dbReference>
<feature type="region of interest" description="Disordered" evidence="1">
    <location>
        <begin position="21"/>
        <end position="120"/>
    </location>
</feature>
<accession>A0ABR9V5U0</accession>
<sequence>MVLKKILSKKKGQPKYFLEVEVKDQAPETPVAQSSEKEASNTPKQAQKSPAPSANTSNDQPDWVKAIKNYSTPNPDNGDGVISESETFAGKYISNNVPTPRRRPGGSLKPFKDIASQMNK</sequence>
<comment type="caution">
    <text evidence="2">The sequence shown here is derived from an EMBL/GenBank/DDBJ whole genome shotgun (WGS) entry which is preliminary data.</text>
</comment>
<protein>
    <submittedName>
        <fullName evidence="2">Uncharacterized protein</fullName>
    </submittedName>
</protein>
<proteinExistence type="predicted"/>
<feature type="compositionally biased region" description="Polar residues" evidence="1">
    <location>
        <begin position="40"/>
        <end position="60"/>
    </location>
</feature>
<name>A0ABR9V5U0_9CHRO</name>
<organism evidence="2 3">
    <name type="scientific">Cyanobacterium stanieri LEGE 03274</name>
    <dbReference type="NCBI Taxonomy" id="1828756"/>
    <lineage>
        <taxon>Bacteria</taxon>
        <taxon>Bacillati</taxon>
        <taxon>Cyanobacteriota</taxon>
        <taxon>Cyanophyceae</taxon>
        <taxon>Oscillatoriophycideae</taxon>
        <taxon>Chroococcales</taxon>
        <taxon>Geminocystaceae</taxon>
        <taxon>Cyanobacterium</taxon>
    </lineage>
</organism>
<dbReference type="EMBL" id="JADEWC010000027">
    <property type="protein sequence ID" value="MBE9223263.1"/>
    <property type="molecule type" value="Genomic_DNA"/>
</dbReference>
<gene>
    <name evidence="2" type="ORF">IQ215_11200</name>
</gene>